<name>A0A2L2XLM8_9FIRM</name>
<evidence type="ECO:0000313" key="8">
    <source>
        <dbReference type="Proteomes" id="UP000239549"/>
    </source>
</evidence>
<dbReference type="CDD" id="cd11386">
    <property type="entry name" value="MCP_signal"/>
    <property type="match status" value="1"/>
</dbReference>
<keyword evidence="4" id="KW-0472">Membrane</keyword>
<accession>A0A2L2XLM8</accession>
<proteinExistence type="inferred from homology"/>
<dbReference type="SMART" id="SM00304">
    <property type="entry name" value="HAMP"/>
    <property type="match status" value="3"/>
</dbReference>
<evidence type="ECO:0000256" key="1">
    <source>
        <dbReference type="ARBA" id="ARBA00023224"/>
    </source>
</evidence>
<dbReference type="GO" id="GO:0006935">
    <property type="term" value="P:chemotaxis"/>
    <property type="evidence" value="ECO:0007669"/>
    <property type="project" value="InterPro"/>
</dbReference>
<dbReference type="SUPFAM" id="SSF58104">
    <property type="entry name" value="Methyl-accepting chemotaxis protein (MCP) signaling domain"/>
    <property type="match status" value="1"/>
</dbReference>
<evidence type="ECO:0000256" key="3">
    <source>
        <dbReference type="PROSITE-ProRule" id="PRU00284"/>
    </source>
</evidence>
<keyword evidence="4" id="KW-0812">Transmembrane</keyword>
<dbReference type="Gene3D" id="6.10.340.10">
    <property type="match status" value="1"/>
</dbReference>
<dbReference type="InterPro" id="IPR004089">
    <property type="entry name" value="MCPsignal_dom"/>
</dbReference>
<dbReference type="EMBL" id="BFAV01000153">
    <property type="protein sequence ID" value="GBF34861.1"/>
    <property type="molecule type" value="Genomic_DNA"/>
</dbReference>
<dbReference type="InterPro" id="IPR004090">
    <property type="entry name" value="Chemotax_Me-accpt_rcpt"/>
</dbReference>
<dbReference type="PROSITE" id="PS50885">
    <property type="entry name" value="HAMP"/>
    <property type="match status" value="1"/>
</dbReference>
<keyword evidence="1 3" id="KW-0807">Transducer</keyword>
<protein>
    <submittedName>
        <fullName evidence="7">Methyl-accepting chemotaxis protein</fullName>
    </submittedName>
</protein>
<dbReference type="InterPro" id="IPR003660">
    <property type="entry name" value="HAMP_dom"/>
</dbReference>
<dbReference type="Pfam" id="PF00672">
    <property type="entry name" value="HAMP"/>
    <property type="match status" value="1"/>
</dbReference>
<dbReference type="Pfam" id="PF12729">
    <property type="entry name" value="4HB_MCP_1"/>
    <property type="match status" value="1"/>
</dbReference>
<dbReference type="PROSITE" id="PS50111">
    <property type="entry name" value="CHEMOTAXIS_TRANSDUC_2"/>
    <property type="match status" value="1"/>
</dbReference>
<evidence type="ECO:0000256" key="2">
    <source>
        <dbReference type="ARBA" id="ARBA00029447"/>
    </source>
</evidence>
<dbReference type="InterPro" id="IPR024478">
    <property type="entry name" value="HlyB_4HB_MCP"/>
</dbReference>
<organism evidence="7 8">
    <name type="scientific">Desulfocucumis palustris</name>
    <dbReference type="NCBI Taxonomy" id="1898651"/>
    <lineage>
        <taxon>Bacteria</taxon>
        <taxon>Bacillati</taxon>
        <taxon>Bacillota</taxon>
        <taxon>Clostridia</taxon>
        <taxon>Eubacteriales</taxon>
        <taxon>Desulfocucumaceae</taxon>
        <taxon>Desulfocucumis</taxon>
    </lineage>
</organism>
<reference evidence="8" key="1">
    <citation type="submission" date="2018-02" db="EMBL/GenBank/DDBJ databases">
        <title>Genome sequence of Desulfocucumis palustris strain NAW-5.</title>
        <authorList>
            <person name="Watanabe M."/>
            <person name="Kojima H."/>
            <person name="Fukui M."/>
        </authorList>
    </citation>
    <scope>NUCLEOTIDE SEQUENCE [LARGE SCALE GENOMIC DNA]</scope>
    <source>
        <strain evidence="8">NAW-5</strain>
    </source>
</reference>
<evidence type="ECO:0000259" key="6">
    <source>
        <dbReference type="PROSITE" id="PS50885"/>
    </source>
</evidence>
<dbReference type="AlphaFoldDB" id="A0A2L2XLM8"/>
<dbReference type="GO" id="GO:0016020">
    <property type="term" value="C:membrane"/>
    <property type="evidence" value="ECO:0007669"/>
    <property type="project" value="InterPro"/>
</dbReference>
<dbReference type="SMART" id="SM00283">
    <property type="entry name" value="MA"/>
    <property type="match status" value="1"/>
</dbReference>
<dbReference type="PRINTS" id="PR00260">
    <property type="entry name" value="CHEMTRNSDUCR"/>
</dbReference>
<dbReference type="Pfam" id="PF00015">
    <property type="entry name" value="MCPsignal"/>
    <property type="match status" value="1"/>
</dbReference>
<comment type="caution">
    <text evidence="7">The sequence shown here is derived from an EMBL/GenBank/DDBJ whole genome shotgun (WGS) entry which is preliminary data.</text>
</comment>
<dbReference type="OrthoDB" id="5392220at2"/>
<dbReference type="FunFam" id="1.10.287.950:FF:000001">
    <property type="entry name" value="Methyl-accepting chemotaxis sensory transducer"/>
    <property type="match status" value="1"/>
</dbReference>
<sequence length="520" mass="56148">MFTGIRARLVLMCSFLLLFTLGIGLFTLQEIKTLNSSYQYLIQTRSEISGTSKILVADFEYSALYLRSYLLAGNDDYLNKFETALAKSRQDVDKLGKIATDEKSSKMVAQMVTALDGFSAYSKEVIAIRQTGDIDKVVDYTLNKKGTINTIITTGLELSKYQEDLMHREGAANAENVKKVINLVILVIVALVLAGFAISVFLANIISKPLTRLDADAVVIAGGDLTGSEIKVKTRDEVGNLARSFNQMREGLKNLVREVSSATIQLSKAVQHLSATADQVSDNAVQFSGTVSQMGDAVEQVAHNANNVATSARETAELAESGGQGLDKVVSSIASLGEVTEQVAAVIGSLDRSSGEINRIVDIIRGIADQTNLLALNAAIEAARAGEQGRGFAVVAEEVRKLAEQSAEATQEIYKLINEVQGESGKAVLVMDQSRQEYTRVHSVIDEVGSYFRTIIEKVQSLGTQIQDVAAAAQQMSASVQNVTSITMEQSASVEEVSALAEELARMGLVLEDMTKKFKH</sequence>
<dbReference type="GO" id="GO:0004888">
    <property type="term" value="F:transmembrane signaling receptor activity"/>
    <property type="evidence" value="ECO:0007669"/>
    <property type="project" value="InterPro"/>
</dbReference>
<evidence type="ECO:0000313" key="7">
    <source>
        <dbReference type="EMBL" id="GBF34861.1"/>
    </source>
</evidence>
<gene>
    <name evidence="7" type="ORF">DCCM_3981</name>
</gene>
<evidence type="ECO:0000259" key="5">
    <source>
        <dbReference type="PROSITE" id="PS50111"/>
    </source>
</evidence>
<dbReference type="PANTHER" id="PTHR32089:SF112">
    <property type="entry name" value="LYSOZYME-LIKE PROTEIN-RELATED"/>
    <property type="match status" value="1"/>
</dbReference>
<dbReference type="GO" id="GO:0007165">
    <property type="term" value="P:signal transduction"/>
    <property type="evidence" value="ECO:0007669"/>
    <property type="project" value="UniProtKB-KW"/>
</dbReference>
<feature type="domain" description="Methyl-accepting transducer" evidence="5">
    <location>
        <begin position="255"/>
        <end position="505"/>
    </location>
</feature>
<feature type="transmembrane region" description="Helical" evidence="4">
    <location>
        <begin position="183"/>
        <end position="203"/>
    </location>
</feature>
<keyword evidence="8" id="KW-1185">Reference proteome</keyword>
<dbReference type="CDD" id="cd06225">
    <property type="entry name" value="HAMP"/>
    <property type="match status" value="1"/>
</dbReference>
<comment type="similarity">
    <text evidence="2">Belongs to the methyl-accepting chemotaxis (MCP) protein family.</text>
</comment>
<dbReference type="PANTHER" id="PTHR32089">
    <property type="entry name" value="METHYL-ACCEPTING CHEMOTAXIS PROTEIN MCPB"/>
    <property type="match status" value="1"/>
</dbReference>
<dbReference type="RefSeq" id="WP_104373028.1">
    <property type="nucleotide sequence ID" value="NZ_BFAV01000153.1"/>
</dbReference>
<dbReference type="Proteomes" id="UP000239549">
    <property type="component" value="Unassembled WGS sequence"/>
</dbReference>
<evidence type="ECO:0000256" key="4">
    <source>
        <dbReference type="SAM" id="Phobius"/>
    </source>
</evidence>
<dbReference type="Gene3D" id="1.10.287.950">
    <property type="entry name" value="Methyl-accepting chemotaxis protein"/>
    <property type="match status" value="1"/>
</dbReference>
<feature type="domain" description="HAMP" evidence="6">
    <location>
        <begin position="204"/>
        <end position="257"/>
    </location>
</feature>
<keyword evidence="4" id="KW-1133">Transmembrane helix</keyword>